<dbReference type="InterPro" id="IPR000866">
    <property type="entry name" value="AhpC/TSA"/>
</dbReference>
<reference evidence="2" key="1">
    <citation type="submission" date="2022-11" db="EMBL/GenBank/DDBJ databases">
        <title>Lacinutrix neustonica HL-RS19T sp. nov., isolated from the surface microlayer sample of brackish Lake Shihwa.</title>
        <authorList>
            <person name="Choi J.Y."/>
            <person name="Hwang C.Y."/>
        </authorList>
    </citation>
    <scope>NUCLEOTIDE SEQUENCE</scope>
    <source>
        <strain evidence="2">HL-RS19</strain>
    </source>
</reference>
<feature type="domain" description="Thioredoxin" evidence="1">
    <location>
        <begin position="2"/>
        <end position="159"/>
    </location>
</feature>
<dbReference type="SUPFAM" id="SSF52833">
    <property type="entry name" value="Thioredoxin-like"/>
    <property type="match status" value="1"/>
</dbReference>
<organism evidence="2 3">
    <name type="scientific">Lacinutrix neustonica</name>
    <dbReference type="NCBI Taxonomy" id="2980107"/>
    <lineage>
        <taxon>Bacteria</taxon>
        <taxon>Pseudomonadati</taxon>
        <taxon>Bacteroidota</taxon>
        <taxon>Flavobacteriia</taxon>
        <taxon>Flavobacteriales</taxon>
        <taxon>Flavobacteriaceae</taxon>
        <taxon>Lacinutrix</taxon>
    </lineage>
</organism>
<dbReference type="CDD" id="cd02970">
    <property type="entry name" value="PRX_like2"/>
    <property type="match status" value="1"/>
</dbReference>
<accession>A0A9E8MW24</accession>
<dbReference type="AlphaFoldDB" id="A0A9E8MW24"/>
<dbReference type="GO" id="GO:0016491">
    <property type="term" value="F:oxidoreductase activity"/>
    <property type="evidence" value="ECO:0007669"/>
    <property type="project" value="InterPro"/>
</dbReference>
<evidence type="ECO:0000259" key="1">
    <source>
        <dbReference type="PROSITE" id="PS51352"/>
    </source>
</evidence>
<name>A0A9E8MW24_9FLAO</name>
<dbReference type="Pfam" id="PF00578">
    <property type="entry name" value="AhpC-TSA"/>
    <property type="match status" value="1"/>
</dbReference>
<dbReference type="KEGG" id="lnu:N7U66_01430"/>
<dbReference type="InterPro" id="IPR036249">
    <property type="entry name" value="Thioredoxin-like_sf"/>
</dbReference>
<dbReference type="GO" id="GO:0016209">
    <property type="term" value="F:antioxidant activity"/>
    <property type="evidence" value="ECO:0007669"/>
    <property type="project" value="InterPro"/>
</dbReference>
<evidence type="ECO:0000313" key="2">
    <source>
        <dbReference type="EMBL" id="WAC02411.1"/>
    </source>
</evidence>
<protein>
    <submittedName>
        <fullName evidence="2">Peroxiredoxin-like family protein</fullName>
    </submittedName>
</protein>
<evidence type="ECO:0000313" key="3">
    <source>
        <dbReference type="Proteomes" id="UP001164705"/>
    </source>
</evidence>
<sequence length="168" mass="19172">MIKPREKMPELTIDLVNDTQWSLSEQKPKQFTMLVVYRGNHCPVCKKYLEELQRKLTKFIDKGIHVIAVSSDTEAIAKQTYEEWAIADLPVGHNFSIEQARALGLYISKGIKKEPDVFIEPGLFLINPDQTLYAVSIQSMPFARPEFDALLKAIDFVIEEDYPARGEA</sequence>
<dbReference type="EMBL" id="CP113088">
    <property type="protein sequence ID" value="WAC02411.1"/>
    <property type="molecule type" value="Genomic_DNA"/>
</dbReference>
<dbReference type="Gene3D" id="3.40.30.10">
    <property type="entry name" value="Glutaredoxin"/>
    <property type="match status" value="1"/>
</dbReference>
<proteinExistence type="predicted"/>
<dbReference type="RefSeq" id="WP_267677008.1">
    <property type="nucleotide sequence ID" value="NZ_CP113088.1"/>
</dbReference>
<gene>
    <name evidence="2" type="ORF">N7U66_01430</name>
</gene>
<dbReference type="InterPro" id="IPR013766">
    <property type="entry name" value="Thioredoxin_domain"/>
</dbReference>
<dbReference type="PROSITE" id="PS51352">
    <property type="entry name" value="THIOREDOXIN_2"/>
    <property type="match status" value="1"/>
</dbReference>
<keyword evidence="3" id="KW-1185">Reference proteome</keyword>
<dbReference type="Proteomes" id="UP001164705">
    <property type="component" value="Chromosome"/>
</dbReference>